<dbReference type="Gene3D" id="3.50.50.60">
    <property type="entry name" value="FAD/NAD(P)-binding domain"/>
    <property type="match status" value="2"/>
</dbReference>
<dbReference type="Gene3D" id="6.10.250.650">
    <property type="match status" value="1"/>
</dbReference>
<name>A0A447IC41_9HYPH</name>
<dbReference type="Pfam" id="PF17885">
    <property type="entry name" value="Smoa_sbd"/>
    <property type="match status" value="1"/>
</dbReference>
<dbReference type="Gene3D" id="3.30.9.40">
    <property type="match status" value="1"/>
</dbReference>
<accession>A0A447IC41</accession>
<protein>
    <submittedName>
        <fullName evidence="2">Styrene monooxygenase StyA</fullName>
        <ecNumber evidence="2">1.14.14.11</ecNumber>
    </submittedName>
</protein>
<gene>
    <name evidence="2" type="primary">styA</name>
    <name evidence="2" type="ORF">DEVEQU_02183</name>
</gene>
<evidence type="ECO:0000313" key="3">
    <source>
        <dbReference type="Proteomes" id="UP000268844"/>
    </source>
</evidence>
<proteinExistence type="predicted"/>
<dbReference type="GO" id="GO:0004497">
    <property type="term" value="F:monooxygenase activity"/>
    <property type="evidence" value="ECO:0007669"/>
    <property type="project" value="UniProtKB-KW"/>
</dbReference>
<reference evidence="2 3" key="1">
    <citation type="submission" date="2018-12" db="EMBL/GenBank/DDBJ databases">
        <authorList>
            <person name="Criscuolo A."/>
        </authorList>
    </citation>
    <scope>NUCLEOTIDE SEQUENCE [LARGE SCALE GENOMIC DNA]</scope>
    <source>
        <strain evidence="2">ACIP1116281</strain>
    </source>
</reference>
<dbReference type="InterPro" id="IPR041654">
    <property type="entry name" value="StyA_sbd"/>
</dbReference>
<keyword evidence="2" id="KW-0560">Oxidoreductase</keyword>
<dbReference type="EMBL" id="UZWD01000026">
    <property type="protein sequence ID" value="VDS05042.1"/>
    <property type="molecule type" value="Genomic_DNA"/>
</dbReference>
<dbReference type="RefSeq" id="WP_126150586.1">
    <property type="nucleotide sequence ID" value="NZ_JBHTMH010000001.1"/>
</dbReference>
<sequence>MRKIGIVGAGQAGLQLGLGLLKNGYQVVITSNQTPDQIRNGRVTSSQCMFDRALENERALGIDFWKDAPPVEGIQFSLVPGGQTAMQWSSRLDRPAQSIDQRVKMPRWMTEFEKAGGELRIADVDMAGLEALEQECDLVIVASGKGEIGKLFQRDETRSPFDKPQRSLALTYVHGMEPRKEHSAVNFNLMPGVGEYFVFPALTLSGPCEIMVFEGIPGGPMDNWANVKSPQEHLAESLRILKEFVPEEYARSKDCVLTDDLGILAGRFPPTVRKPVLALPNGAVALGMGDSVCLNDPITGQGSNNASHCAAAYLTAILEHGDRPYDAAFMQATFDRYWDYAQFVVGWTNNMLLPPPEHMVKILGTAQQNQKVAHWFVNGFNDPRTYFPTITDPALTDAFLAEAMGAAA</sequence>
<evidence type="ECO:0000259" key="1">
    <source>
        <dbReference type="Pfam" id="PF17885"/>
    </source>
</evidence>
<dbReference type="InterPro" id="IPR036188">
    <property type="entry name" value="FAD/NAD-bd_sf"/>
</dbReference>
<organism evidence="2 3">
    <name type="scientific">Devosia equisanguinis</name>
    <dbReference type="NCBI Taxonomy" id="2490941"/>
    <lineage>
        <taxon>Bacteria</taxon>
        <taxon>Pseudomonadati</taxon>
        <taxon>Pseudomonadota</taxon>
        <taxon>Alphaproteobacteria</taxon>
        <taxon>Hyphomicrobiales</taxon>
        <taxon>Devosiaceae</taxon>
        <taxon>Devosia</taxon>
    </lineage>
</organism>
<dbReference type="SUPFAM" id="SSF51905">
    <property type="entry name" value="FAD/NAD(P)-binding domain"/>
    <property type="match status" value="1"/>
</dbReference>
<dbReference type="OrthoDB" id="8801399at2"/>
<dbReference type="AlphaFoldDB" id="A0A447IC41"/>
<evidence type="ECO:0000313" key="2">
    <source>
        <dbReference type="EMBL" id="VDS05042.1"/>
    </source>
</evidence>
<keyword evidence="2" id="KW-0503">Monooxygenase</keyword>
<dbReference type="EC" id="1.14.14.11" evidence="2"/>
<dbReference type="Proteomes" id="UP000268844">
    <property type="component" value="Unassembled WGS sequence"/>
</dbReference>
<feature type="domain" description="Styrene monooxygenase StyA putative substrate binding" evidence="1">
    <location>
        <begin position="144"/>
        <end position="251"/>
    </location>
</feature>
<keyword evidence="3" id="KW-1185">Reference proteome</keyword>